<evidence type="ECO:0000313" key="2">
    <source>
        <dbReference type="Proteomes" id="UP001107558"/>
    </source>
</evidence>
<dbReference type="InterPro" id="IPR019534">
    <property type="entry name" value="DUF2452"/>
</dbReference>
<protein>
    <submittedName>
        <fullName evidence="1">Uncharacterized protein</fullName>
    </submittedName>
</protein>
<gene>
    <name evidence="1" type="ORF">PVAND_004473</name>
</gene>
<name>A0A9J6BXB2_POLVA</name>
<dbReference type="PANTHER" id="PTHR14553">
    <property type="entry name" value="UNCHARACTERIZED PROTEIN C1ORF50"/>
    <property type="match status" value="1"/>
</dbReference>
<dbReference type="AlphaFoldDB" id="A0A9J6BXB2"/>
<dbReference type="Proteomes" id="UP001107558">
    <property type="component" value="Chromosome 2"/>
</dbReference>
<keyword evidence="2" id="KW-1185">Reference proteome</keyword>
<sequence>MDEDNNKVMVSVTKDDLILNSYRATRKECGDLERLLIALKDSNEQVKNTALNKLDVIGEQIKFLQKQAREILEDATRNTELHNIPCNFVKTPGGIYHVYERPSGEKLWSMISPEEFGPSNKNTHLGSYRMEGDRSFTPLDKINERANNRQFAEKLLQSQDLPALEFKKE</sequence>
<dbReference type="Pfam" id="PF10504">
    <property type="entry name" value="DUF2452"/>
    <property type="match status" value="1"/>
</dbReference>
<dbReference type="EMBL" id="JADBJN010000002">
    <property type="protein sequence ID" value="KAG5674511.1"/>
    <property type="molecule type" value="Genomic_DNA"/>
</dbReference>
<dbReference type="OrthoDB" id="9995764at2759"/>
<evidence type="ECO:0000313" key="1">
    <source>
        <dbReference type="EMBL" id="KAG5674511.1"/>
    </source>
</evidence>
<proteinExistence type="predicted"/>
<comment type="caution">
    <text evidence="1">The sequence shown here is derived from an EMBL/GenBank/DDBJ whole genome shotgun (WGS) entry which is preliminary data.</text>
</comment>
<dbReference type="PANTHER" id="PTHR14553:SF1">
    <property type="entry name" value="SIMILAR TO CHROMOSOME 1 OPEN READING FRAME 50"/>
    <property type="match status" value="1"/>
</dbReference>
<organism evidence="1 2">
    <name type="scientific">Polypedilum vanderplanki</name>
    <name type="common">Sleeping chironomid midge</name>
    <dbReference type="NCBI Taxonomy" id="319348"/>
    <lineage>
        <taxon>Eukaryota</taxon>
        <taxon>Metazoa</taxon>
        <taxon>Ecdysozoa</taxon>
        <taxon>Arthropoda</taxon>
        <taxon>Hexapoda</taxon>
        <taxon>Insecta</taxon>
        <taxon>Pterygota</taxon>
        <taxon>Neoptera</taxon>
        <taxon>Endopterygota</taxon>
        <taxon>Diptera</taxon>
        <taxon>Nematocera</taxon>
        <taxon>Chironomoidea</taxon>
        <taxon>Chironomidae</taxon>
        <taxon>Chironominae</taxon>
        <taxon>Polypedilum</taxon>
        <taxon>Polypedilum</taxon>
    </lineage>
</organism>
<reference evidence="1" key="1">
    <citation type="submission" date="2021-03" db="EMBL/GenBank/DDBJ databases">
        <title>Chromosome level genome of the anhydrobiotic midge Polypedilum vanderplanki.</title>
        <authorList>
            <person name="Yoshida Y."/>
            <person name="Kikawada T."/>
            <person name="Gusev O."/>
        </authorList>
    </citation>
    <scope>NUCLEOTIDE SEQUENCE</scope>
    <source>
        <strain evidence="1">NIAS01</strain>
        <tissue evidence="1">Whole body or cell culture</tissue>
    </source>
</reference>
<accession>A0A9J6BXB2</accession>